<protein>
    <recommendedName>
        <fullName evidence="2">DUF883 domain-containing protein</fullName>
    </recommendedName>
</protein>
<evidence type="ECO:0000313" key="4">
    <source>
        <dbReference type="Proteomes" id="UP000003688"/>
    </source>
</evidence>
<evidence type="ECO:0000256" key="1">
    <source>
        <dbReference type="SAM" id="Phobius"/>
    </source>
</evidence>
<keyword evidence="1" id="KW-0812">Transmembrane</keyword>
<dbReference type="AlphaFoldDB" id="B9XB23"/>
<reference evidence="3 4" key="1">
    <citation type="journal article" date="2011" name="J. Bacteriol.">
        <title>Genome sequence of 'Pedosphaera parvula' Ellin514, an aerobic Verrucomicrobial isolate from pasture soil.</title>
        <authorList>
            <person name="Kant R."/>
            <person name="van Passel M.W."/>
            <person name="Sangwan P."/>
            <person name="Palva A."/>
            <person name="Lucas S."/>
            <person name="Copeland A."/>
            <person name="Lapidus A."/>
            <person name="Glavina Del Rio T."/>
            <person name="Dalin E."/>
            <person name="Tice H."/>
            <person name="Bruce D."/>
            <person name="Goodwin L."/>
            <person name="Pitluck S."/>
            <person name="Chertkov O."/>
            <person name="Larimer F.W."/>
            <person name="Land M.L."/>
            <person name="Hauser L."/>
            <person name="Brettin T.S."/>
            <person name="Detter J.C."/>
            <person name="Han S."/>
            <person name="de Vos W.M."/>
            <person name="Janssen P.H."/>
            <person name="Smidt H."/>
        </authorList>
    </citation>
    <scope>NUCLEOTIDE SEQUENCE [LARGE SCALE GENOMIC DNA]</scope>
    <source>
        <strain evidence="3 4">Ellin514</strain>
    </source>
</reference>
<organism evidence="3 4">
    <name type="scientific">Pedosphaera parvula (strain Ellin514)</name>
    <dbReference type="NCBI Taxonomy" id="320771"/>
    <lineage>
        <taxon>Bacteria</taxon>
        <taxon>Pseudomonadati</taxon>
        <taxon>Verrucomicrobiota</taxon>
        <taxon>Pedosphaerae</taxon>
        <taxon>Pedosphaerales</taxon>
        <taxon>Pedosphaeraceae</taxon>
        <taxon>Pedosphaera</taxon>
    </lineage>
</organism>
<keyword evidence="1" id="KW-1133">Transmembrane helix</keyword>
<dbReference type="RefSeq" id="WP_007413021.1">
    <property type="nucleotide sequence ID" value="NZ_ABOX02000003.1"/>
</dbReference>
<keyword evidence="4" id="KW-1185">Reference proteome</keyword>
<accession>B9XB23</accession>
<dbReference type="EMBL" id="ABOX02000003">
    <property type="protein sequence ID" value="EEF62708.1"/>
    <property type="molecule type" value="Genomic_DNA"/>
</dbReference>
<comment type="caution">
    <text evidence="3">The sequence shown here is derived from an EMBL/GenBank/DDBJ whole genome shotgun (WGS) entry which is preliminary data.</text>
</comment>
<evidence type="ECO:0000259" key="2">
    <source>
        <dbReference type="Pfam" id="PF19029"/>
    </source>
</evidence>
<feature type="transmembrane region" description="Helical" evidence="1">
    <location>
        <begin position="80"/>
        <end position="99"/>
    </location>
</feature>
<sequence length="102" mass="11096">METYFKNLTPEEGTPAKLLQDLRVLREDTEELFRAAGGKMAAKSKEKFIAAVDRLRENCARIQGKAVAGAKTTNRAIQDYPYSAVGLALGLGLLVGVLATRK</sequence>
<dbReference type="InterPro" id="IPR043605">
    <property type="entry name" value="DUF883_C"/>
</dbReference>
<dbReference type="Proteomes" id="UP000003688">
    <property type="component" value="Unassembled WGS sequence"/>
</dbReference>
<evidence type="ECO:0000313" key="3">
    <source>
        <dbReference type="EMBL" id="EEF62708.1"/>
    </source>
</evidence>
<keyword evidence="1" id="KW-0472">Membrane</keyword>
<name>B9XB23_PEDPL</name>
<dbReference type="Pfam" id="PF19029">
    <property type="entry name" value="DUF883_C"/>
    <property type="match status" value="1"/>
</dbReference>
<feature type="domain" description="DUF883" evidence="2">
    <location>
        <begin position="73"/>
        <end position="101"/>
    </location>
</feature>
<proteinExistence type="predicted"/>
<dbReference type="STRING" id="320771.Cflav_PD5343"/>
<gene>
    <name evidence="3" type="ORF">Cflav_PD5343</name>
</gene>